<dbReference type="OrthoDB" id="9842908at2"/>
<organism evidence="1 2">
    <name type="scientific">Acidihalobacter ferrooxydans</name>
    <dbReference type="NCBI Taxonomy" id="1765967"/>
    <lineage>
        <taxon>Bacteria</taxon>
        <taxon>Pseudomonadati</taxon>
        <taxon>Pseudomonadota</taxon>
        <taxon>Gammaproteobacteria</taxon>
        <taxon>Chromatiales</taxon>
        <taxon>Ectothiorhodospiraceae</taxon>
        <taxon>Acidihalobacter</taxon>
    </lineage>
</organism>
<name>A0A1P8UFE2_9GAMM</name>
<dbReference type="STRING" id="1765967.BW247_04910"/>
<keyword evidence="2" id="KW-1185">Reference proteome</keyword>
<gene>
    <name evidence="1" type="ORF">BW247_04910</name>
</gene>
<dbReference type="EMBL" id="CP019434">
    <property type="protein sequence ID" value="APZ42511.1"/>
    <property type="molecule type" value="Genomic_DNA"/>
</dbReference>
<dbReference type="AlphaFoldDB" id="A0A1P8UFE2"/>
<reference evidence="1 2" key="1">
    <citation type="submission" date="2017-01" db="EMBL/GenBank/DDBJ databases">
        <title>Draft sequence of Acidihalobacter ferrooxidans strain DSM 14175 (strain V8).</title>
        <authorList>
            <person name="Khaleque H.N."/>
            <person name="Ramsay J.P."/>
            <person name="Murphy R.J.T."/>
            <person name="Kaksonen A.H."/>
            <person name="Boxall N.J."/>
            <person name="Watkin E.L.J."/>
        </authorList>
    </citation>
    <scope>NUCLEOTIDE SEQUENCE [LARGE SCALE GENOMIC DNA]</scope>
    <source>
        <strain evidence="1 2">V8</strain>
    </source>
</reference>
<evidence type="ECO:0000313" key="1">
    <source>
        <dbReference type="EMBL" id="APZ42511.1"/>
    </source>
</evidence>
<sequence>MSIITDIAEALGSAKITGSKTRKTSERVEHFWSIQGGRTAYLVEVRKRFVSWQLIDKPLGVVWTQSRQDEAEQKTD</sequence>
<dbReference type="Proteomes" id="UP000243807">
    <property type="component" value="Chromosome"/>
</dbReference>
<accession>A0A1P8UFE2</accession>
<dbReference type="KEGG" id="afy:BW247_04910"/>
<proteinExistence type="predicted"/>
<protein>
    <submittedName>
        <fullName evidence="1">Uncharacterized protein</fullName>
    </submittedName>
</protein>
<dbReference type="RefSeq" id="WP_076836157.1">
    <property type="nucleotide sequence ID" value="NZ_CP019434.1"/>
</dbReference>
<evidence type="ECO:0000313" key="2">
    <source>
        <dbReference type="Proteomes" id="UP000243807"/>
    </source>
</evidence>